<gene>
    <name evidence="2" type="ORF">OKA05_08105</name>
</gene>
<evidence type="ECO:0000313" key="2">
    <source>
        <dbReference type="EMBL" id="MCW1922514.1"/>
    </source>
</evidence>
<proteinExistence type="predicted"/>
<protein>
    <submittedName>
        <fullName evidence="2">Glycine zipper domain-containing protein</fullName>
    </submittedName>
</protein>
<organism evidence="2 3">
    <name type="scientific">Luteolibacter arcticus</name>
    <dbReference type="NCBI Taxonomy" id="1581411"/>
    <lineage>
        <taxon>Bacteria</taxon>
        <taxon>Pseudomonadati</taxon>
        <taxon>Verrucomicrobiota</taxon>
        <taxon>Verrucomicrobiia</taxon>
        <taxon>Verrucomicrobiales</taxon>
        <taxon>Verrucomicrobiaceae</taxon>
        <taxon>Luteolibacter</taxon>
    </lineage>
</organism>
<comment type="caution">
    <text evidence="2">The sequence shown here is derived from an EMBL/GenBank/DDBJ whole genome shotgun (WGS) entry which is preliminary data.</text>
</comment>
<evidence type="ECO:0000313" key="3">
    <source>
        <dbReference type="Proteomes" id="UP001320876"/>
    </source>
</evidence>
<dbReference type="RefSeq" id="WP_264486621.1">
    <property type="nucleotide sequence ID" value="NZ_JAPDDT010000002.1"/>
</dbReference>
<dbReference type="EMBL" id="JAPDDT010000002">
    <property type="protein sequence ID" value="MCW1922514.1"/>
    <property type="molecule type" value="Genomic_DNA"/>
</dbReference>
<keyword evidence="3" id="KW-1185">Reference proteome</keyword>
<accession>A0ABT3GFX0</accession>
<sequence length="214" mass="22586">MNPPSTRWQSSLLPFAAVTVFAIFTNSCAQTADGRLAQGQGTAIGAVAGGLLGYAIGGQRGAVAGAALGGAGGFAYGSHIANKKAKYASTEKWLDDCIKDAESKRSDATAYNKKLDGRLAALQRDIRAARAANDTAKLKTLKGQIRTEKKEAIQQRDSYKKEAELQRGAIREAGSEAPGKVKLLQNSTKGIESQAVGIDNKVERYAALESQIDV</sequence>
<dbReference type="Proteomes" id="UP001320876">
    <property type="component" value="Unassembled WGS sequence"/>
</dbReference>
<name>A0ABT3GFX0_9BACT</name>
<evidence type="ECO:0000256" key="1">
    <source>
        <dbReference type="SAM" id="Coils"/>
    </source>
</evidence>
<keyword evidence="1" id="KW-0175">Coiled coil</keyword>
<reference evidence="2 3" key="1">
    <citation type="submission" date="2022-10" db="EMBL/GenBank/DDBJ databases">
        <title>Luteolibacter arcticus strain CCTCC AB 2014275, whole genome shotgun sequencing project.</title>
        <authorList>
            <person name="Zhao G."/>
            <person name="Shen L."/>
        </authorList>
    </citation>
    <scope>NUCLEOTIDE SEQUENCE [LARGE SCALE GENOMIC DNA]</scope>
    <source>
        <strain evidence="2 3">CCTCC AB 2014275</strain>
    </source>
</reference>
<feature type="coiled-coil region" evidence="1">
    <location>
        <begin position="112"/>
        <end position="162"/>
    </location>
</feature>